<protein>
    <submittedName>
        <fullName evidence="1">Uncharacterized protein</fullName>
    </submittedName>
</protein>
<evidence type="ECO:0000313" key="1">
    <source>
        <dbReference type="EMBL" id="KAJ1114309.1"/>
    </source>
</evidence>
<accession>A0AAV7NGQ1</accession>
<evidence type="ECO:0000313" key="2">
    <source>
        <dbReference type="Proteomes" id="UP001066276"/>
    </source>
</evidence>
<name>A0AAV7NGQ1_PLEWA</name>
<dbReference type="EMBL" id="JANPWB010000012">
    <property type="protein sequence ID" value="KAJ1114309.1"/>
    <property type="molecule type" value="Genomic_DNA"/>
</dbReference>
<proteinExistence type="predicted"/>
<dbReference type="Proteomes" id="UP001066276">
    <property type="component" value="Chromosome 8"/>
</dbReference>
<keyword evidence="2" id="KW-1185">Reference proteome</keyword>
<gene>
    <name evidence="1" type="ORF">NDU88_002548</name>
</gene>
<sequence length="131" mass="14531">MSSLLVPYILSPVNATFLGGFHFHFDDPAKCGRTKVLELMSAPGLKQLVIVTVQSAGHILYAILTVAQALIALRADYDNSVYTGTALNINSRIQMVHNATARLTLGIRKHSYLEDFLKQPLWLPIHKQIAF</sequence>
<dbReference type="AlphaFoldDB" id="A0AAV7NGQ1"/>
<reference evidence="1" key="1">
    <citation type="journal article" date="2022" name="bioRxiv">
        <title>Sequencing and chromosome-scale assembly of the giantPleurodeles waltlgenome.</title>
        <authorList>
            <person name="Brown T."/>
            <person name="Elewa A."/>
            <person name="Iarovenko S."/>
            <person name="Subramanian E."/>
            <person name="Araus A.J."/>
            <person name="Petzold A."/>
            <person name="Susuki M."/>
            <person name="Suzuki K.-i.T."/>
            <person name="Hayashi T."/>
            <person name="Toyoda A."/>
            <person name="Oliveira C."/>
            <person name="Osipova E."/>
            <person name="Leigh N.D."/>
            <person name="Simon A."/>
            <person name="Yun M.H."/>
        </authorList>
    </citation>
    <scope>NUCLEOTIDE SEQUENCE</scope>
    <source>
        <strain evidence="1">20211129_DDA</strain>
        <tissue evidence="1">Liver</tissue>
    </source>
</reference>
<comment type="caution">
    <text evidence="1">The sequence shown here is derived from an EMBL/GenBank/DDBJ whole genome shotgun (WGS) entry which is preliminary data.</text>
</comment>
<organism evidence="1 2">
    <name type="scientific">Pleurodeles waltl</name>
    <name type="common">Iberian ribbed newt</name>
    <dbReference type="NCBI Taxonomy" id="8319"/>
    <lineage>
        <taxon>Eukaryota</taxon>
        <taxon>Metazoa</taxon>
        <taxon>Chordata</taxon>
        <taxon>Craniata</taxon>
        <taxon>Vertebrata</taxon>
        <taxon>Euteleostomi</taxon>
        <taxon>Amphibia</taxon>
        <taxon>Batrachia</taxon>
        <taxon>Caudata</taxon>
        <taxon>Salamandroidea</taxon>
        <taxon>Salamandridae</taxon>
        <taxon>Pleurodelinae</taxon>
        <taxon>Pleurodeles</taxon>
    </lineage>
</organism>